<dbReference type="EMBL" id="AGUD01000194">
    <property type="protein sequence ID" value="EHN10952.1"/>
    <property type="molecule type" value="Genomic_DNA"/>
</dbReference>
<feature type="domain" description="Peptidase S8/S53" evidence="8">
    <location>
        <begin position="78"/>
        <end position="326"/>
    </location>
</feature>
<evidence type="ECO:0000256" key="1">
    <source>
        <dbReference type="ARBA" id="ARBA00011073"/>
    </source>
</evidence>
<keyword evidence="7" id="KW-0732">Signal</keyword>
<dbReference type="PANTHER" id="PTHR43399">
    <property type="entry name" value="SUBTILISIN-RELATED"/>
    <property type="match status" value="1"/>
</dbReference>
<dbReference type="RefSeq" id="WP_007574811.1">
    <property type="nucleotide sequence ID" value="NZ_AGUD01000194.1"/>
</dbReference>
<reference evidence="9 10" key="1">
    <citation type="journal article" date="2013" name="Biodegradation">
        <title>Quantitative proteomic analysis of ibuprofen-degrading Patulibacter sp. strain I11.</title>
        <authorList>
            <person name="Almeida B."/>
            <person name="Kjeldal H."/>
            <person name="Lolas I."/>
            <person name="Knudsen A.D."/>
            <person name="Carvalho G."/>
            <person name="Nielsen K.L."/>
            <person name="Barreto Crespo M.T."/>
            <person name="Stensballe A."/>
            <person name="Nielsen J.L."/>
        </authorList>
    </citation>
    <scope>NUCLEOTIDE SEQUENCE [LARGE SCALE GENOMIC DNA]</scope>
    <source>
        <strain evidence="9 10">I11</strain>
    </source>
</reference>
<dbReference type="GO" id="GO:0004252">
    <property type="term" value="F:serine-type endopeptidase activity"/>
    <property type="evidence" value="ECO:0007669"/>
    <property type="project" value="UniProtKB-UniRule"/>
</dbReference>
<keyword evidence="3 5" id="KW-0378">Hydrolase</keyword>
<dbReference type="Proteomes" id="UP000005143">
    <property type="component" value="Unassembled WGS sequence"/>
</dbReference>
<dbReference type="PROSITE" id="PS51892">
    <property type="entry name" value="SUBTILASE"/>
    <property type="match status" value="1"/>
</dbReference>
<evidence type="ECO:0000259" key="8">
    <source>
        <dbReference type="Pfam" id="PF00082"/>
    </source>
</evidence>
<keyword evidence="4 5" id="KW-0720">Serine protease</keyword>
<evidence type="ECO:0000256" key="5">
    <source>
        <dbReference type="PROSITE-ProRule" id="PRU01240"/>
    </source>
</evidence>
<feature type="chain" id="PRO_5003531609" evidence="7">
    <location>
        <begin position="23"/>
        <end position="471"/>
    </location>
</feature>
<dbReference type="InterPro" id="IPR000209">
    <property type="entry name" value="Peptidase_S8/S53_dom"/>
</dbReference>
<keyword evidence="2 5" id="KW-0645">Protease</keyword>
<evidence type="ECO:0000256" key="2">
    <source>
        <dbReference type="ARBA" id="ARBA00022670"/>
    </source>
</evidence>
<feature type="signal peptide" evidence="7">
    <location>
        <begin position="1"/>
        <end position="22"/>
    </location>
</feature>
<feature type="region of interest" description="Disordered" evidence="6">
    <location>
        <begin position="100"/>
        <end position="120"/>
    </location>
</feature>
<dbReference type="PANTHER" id="PTHR43399:SF4">
    <property type="entry name" value="CELL WALL-ASSOCIATED PROTEASE"/>
    <property type="match status" value="1"/>
</dbReference>
<feature type="active site" description="Charge relay system" evidence="5">
    <location>
        <position position="87"/>
    </location>
</feature>
<dbReference type="Pfam" id="PF00082">
    <property type="entry name" value="Peptidase_S8"/>
    <property type="match status" value="1"/>
</dbReference>
<dbReference type="PRINTS" id="PR00723">
    <property type="entry name" value="SUBTILISIN"/>
</dbReference>
<dbReference type="InterPro" id="IPR015500">
    <property type="entry name" value="Peptidase_S8_subtilisin-rel"/>
</dbReference>
<proteinExistence type="inferred from homology"/>
<dbReference type="InterPro" id="IPR051048">
    <property type="entry name" value="Peptidase_S8/S53_subtilisin"/>
</dbReference>
<accession>H0E5T2</accession>
<feature type="active site" description="Charge relay system" evidence="5">
    <location>
        <position position="292"/>
    </location>
</feature>
<evidence type="ECO:0000313" key="10">
    <source>
        <dbReference type="Proteomes" id="UP000005143"/>
    </source>
</evidence>
<feature type="active site" description="Charge relay system" evidence="5">
    <location>
        <position position="120"/>
    </location>
</feature>
<dbReference type="OrthoDB" id="9798386at2"/>
<sequence length="471" mass="47274">MTGRGVVALAGALAVVAVGATAAVAPAAAVTAPDDPAFDQQWALRAGGGTVEDGRGGTGRAVAGADVGALEAWSIARGAGQTVAVVDTGVTSTVPDLRGRLATADGAPGQGQPDSDPSGHGTVVATVLAADADDRTGIAGIAPQATVLSLPALGGLWPGPNAIAEALAYAGDRGVPVVNVSIVENAPSAAISQAIAAHPGTLYVAAAGNGETTESELGIVAHGEQGVDIDARPTFPCALDLPNVICVGASDLNGNRAWFANYGRTGVDLLAPGVAIYATRGAGELVAASGSSVAAPLVSGTLALMRQANPSLDPAALKATLLATVRRAPALATATVSGGRLDAAAAVRTAAQKPGGLLAGPPKLDRVRLSRRTLVDCRPKRRGCTTRPARLTWRVSMAGSLRIRVLRRSGGRWKPAATTTRAAVAGNGRYDLRGRIGARSLAAGSYRVAVRARSDAGRWSAESTLRLTVRR</sequence>
<name>H0E5T2_9ACTN</name>
<protein>
    <submittedName>
        <fullName evidence="9">Peptidase S8 and S53</fullName>
    </submittedName>
</protein>
<evidence type="ECO:0000313" key="9">
    <source>
        <dbReference type="EMBL" id="EHN10952.1"/>
    </source>
</evidence>
<dbReference type="GO" id="GO:0006508">
    <property type="term" value="P:proteolysis"/>
    <property type="evidence" value="ECO:0007669"/>
    <property type="project" value="UniProtKB-KW"/>
</dbReference>
<gene>
    <name evidence="9" type="ORF">PAI11_21810</name>
</gene>
<dbReference type="SUPFAM" id="SSF52743">
    <property type="entry name" value="Subtilisin-like"/>
    <property type="match status" value="1"/>
</dbReference>
<dbReference type="AlphaFoldDB" id="H0E5T2"/>
<comment type="caution">
    <text evidence="9">The sequence shown here is derived from an EMBL/GenBank/DDBJ whole genome shotgun (WGS) entry which is preliminary data.</text>
</comment>
<dbReference type="Gene3D" id="3.40.50.200">
    <property type="entry name" value="Peptidase S8/S53 domain"/>
    <property type="match status" value="1"/>
</dbReference>
<dbReference type="InterPro" id="IPR036852">
    <property type="entry name" value="Peptidase_S8/S53_dom_sf"/>
</dbReference>
<evidence type="ECO:0000256" key="7">
    <source>
        <dbReference type="SAM" id="SignalP"/>
    </source>
</evidence>
<evidence type="ECO:0000256" key="3">
    <source>
        <dbReference type="ARBA" id="ARBA00022801"/>
    </source>
</evidence>
<dbReference type="PATRIC" id="fig|1097667.3.peg.2162"/>
<keyword evidence="10" id="KW-1185">Reference proteome</keyword>
<evidence type="ECO:0000256" key="4">
    <source>
        <dbReference type="ARBA" id="ARBA00022825"/>
    </source>
</evidence>
<evidence type="ECO:0000256" key="6">
    <source>
        <dbReference type="SAM" id="MobiDB-lite"/>
    </source>
</evidence>
<comment type="similarity">
    <text evidence="1 5">Belongs to the peptidase S8 family.</text>
</comment>
<organism evidence="9 10">
    <name type="scientific">Patulibacter medicamentivorans</name>
    <dbReference type="NCBI Taxonomy" id="1097667"/>
    <lineage>
        <taxon>Bacteria</taxon>
        <taxon>Bacillati</taxon>
        <taxon>Actinomycetota</taxon>
        <taxon>Thermoleophilia</taxon>
        <taxon>Solirubrobacterales</taxon>
        <taxon>Patulibacteraceae</taxon>
        <taxon>Patulibacter</taxon>
    </lineage>
</organism>